<reference evidence="8 9" key="1">
    <citation type="journal article" date="2006" name="Nature">
        <title>Global trends of whole-genome duplications revealed by the ciliate Paramecium tetraurelia.</title>
        <authorList>
            <consortium name="Genoscope"/>
            <person name="Aury J.-M."/>
            <person name="Jaillon O."/>
            <person name="Duret L."/>
            <person name="Noel B."/>
            <person name="Jubin C."/>
            <person name="Porcel B.M."/>
            <person name="Segurens B."/>
            <person name="Daubin V."/>
            <person name="Anthouard V."/>
            <person name="Aiach N."/>
            <person name="Arnaiz O."/>
            <person name="Billaut A."/>
            <person name="Beisson J."/>
            <person name="Blanc I."/>
            <person name="Bouhouche K."/>
            <person name="Camara F."/>
            <person name="Duharcourt S."/>
            <person name="Guigo R."/>
            <person name="Gogendeau D."/>
            <person name="Katinka M."/>
            <person name="Keller A.-M."/>
            <person name="Kissmehl R."/>
            <person name="Klotz C."/>
            <person name="Koll F."/>
            <person name="Le Moue A."/>
            <person name="Lepere C."/>
            <person name="Malinsky S."/>
            <person name="Nowacki M."/>
            <person name="Nowak J.K."/>
            <person name="Plattner H."/>
            <person name="Poulain J."/>
            <person name="Ruiz F."/>
            <person name="Serrano V."/>
            <person name="Zagulski M."/>
            <person name="Dessen P."/>
            <person name="Betermier M."/>
            <person name="Weissenbach J."/>
            <person name="Scarpelli C."/>
            <person name="Schachter V."/>
            <person name="Sperling L."/>
            <person name="Meyer E."/>
            <person name="Cohen J."/>
            <person name="Wincker P."/>
        </authorList>
    </citation>
    <scope>NUCLEOTIDE SEQUENCE [LARGE SCALE GENOMIC DNA]</scope>
    <source>
        <strain evidence="8 9">Stock d4-2</strain>
    </source>
</reference>
<dbReference type="OrthoDB" id="408964at2759"/>
<name>A0DX23_PARTE</name>
<protein>
    <recommendedName>
        <fullName evidence="7">Protein kinase domain-containing protein</fullName>
    </recommendedName>
</protein>
<dbReference type="InParanoid" id="A0DX23"/>
<dbReference type="PROSITE" id="PS00107">
    <property type="entry name" value="PROTEIN_KINASE_ATP"/>
    <property type="match status" value="1"/>
</dbReference>
<evidence type="ECO:0000256" key="5">
    <source>
        <dbReference type="ARBA" id="ARBA00022840"/>
    </source>
</evidence>
<dbReference type="OMA" id="VNIHDFQ"/>
<dbReference type="FunFam" id="1.10.510.10:FF:001236">
    <property type="entry name" value="Uncharacterized protein"/>
    <property type="match status" value="1"/>
</dbReference>
<feature type="domain" description="Protein kinase" evidence="7">
    <location>
        <begin position="33"/>
        <end position="280"/>
    </location>
</feature>
<dbReference type="SUPFAM" id="SSF56112">
    <property type="entry name" value="Protein kinase-like (PK-like)"/>
    <property type="match status" value="1"/>
</dbReference>
<proteinExistence type="predicted"/>
<accession>A0DX23</accession>
<keyword evidence="5 6" id="KW-0067">ATP-binding</keyword>
<dbReference type="PANTHER" id="PTHR24345:SF0">
    <property type="entry name" value="CELL CYCLE SERINE_THREONINE-PROTEIN KINASE CDC5_MSD2"/>
    <property type="match status" value="1"/>
</dbReference>
<dbReference type="InterPro" id="IPR008271">
    <property type="entry name" value="Ser/Thr_kinase_AS"/>
</dbReference>
<gene>
    <name evidence="8" type="ORF">GSPATT00021222001</name>
</gene>
<feature type="binding site" evidence="6">
    <location>
        <position position="62"/>
    </location>
    <ligand>
        <name>ATP</name>
        <dbReference type="ChEBI" id="CHEBI:30616"/>
    </ligand>
</feature>
<dbReference type="InterPro" id="IPR011009">
    <property type="entry name" value="Kinase-like_dom_sf"/>
</dbReference>
<dbReference type="AlphaFoldDB" id="A0DX23"/>
<dbReference type="EMBL" id="CT868629">
    <property type="protein sequence ID" value="CAK87590.1"/>
    <property type="molecule type" value="Genomic_DNA"/>
</dbReference>
<keyword evidence="3 6" id="KW-0547">Nucleotide-binding</keyword>
<dbReference type="GO" id="GO:0004674">
    <property type="term" value="F:protein serine/threonine kinase activity"/>
    <property type="evidence" value="ECO:0007669"/>
    <property type="project" value="UniProtKB-KW"/>
</dbReference>
<keyword evidence="2" id="KW-0808">Transferase</keyword>
<dbReference type="SMART" id="SM00220">
    <property type="entry name" value="S_TKc"/>
    <property type="match status" value="1"/>
</dbReference>
<evidence type="ECO:0000259" key="7">
    <source>
        <dbReference type="PROSITE" id="PS50011"/>
    </source>
</evidence>
<evidence type="ECO:0000256" key="2">
    <source>
        <dbReference type="ARBA" id="ARBA00022679"/>
    </source>
</evidence>
<keyword evidence="9" id="KW-1185">Reference proteome</keyword>
<dbReference type="Proteomes" id="UP000000600">
    <property type="component" value="Unassembled WGS sequence"/>
</dbReference>
<evidence type="ECO:0000256" key="4">
    <source>
        <dbReference type="ARBA" id="ARBA00022777"/>
    </source>
</evidence>
<dbReference type="InterPro" id="IPR017441">
    <property type="entry name" value="Protein_kinase_ATP_BS"/>
</dbReference>
<sequence>MNQFYNYSSQLILKSVKNIVVNNEIRFFGSENYQIKNPIGRGAGSFVCKIVNRLTKVEMAAKIIQKTSSNSHKIQNEVVIHSELHHKNIVNLIDVFEDADNSYLIMELCDQDIYQLIKKGQFNEQQIRFYGKQLAEGLQYLHSHNIIHRDIKLGNILIQNDILKIADFGLAVKLTDDEEERNTLCGTPNYISPEILNQQPYGKKVDLWSMGCCLFAMATGRGPFEEKNAALGDVLRKVKQGDFELPANSTETFKDLIMNLLNLDADQRYSIEKIIKHPFFVDPIPPRIQSRNQSSSQIKQLLDLSPFVKQQHRSTCSMIGLDKQQVVAQFVQKQQLLGGKKLLFGMTTNGKIALKQNYHLDNVPRFFLPQESHSNNTSCNHHNKENINKENINKENIRENSVKINKQNSSTLCIFNESPIKLGDLKSCKLQTKNGLLQIHEDGRFEMDVSNKDLNFIIQKNGQEIVVQKKGQKAKQYQLCELPQKLQKFYTYSKQVCNAIREKNQKQKLNNEHGNFALKNTKLGQCYEGYIAQSKIKIQHILNSDSIKLQFHNGNTKIVNIHDFQQLSTQAKMDPNEVYSIKIALKYLPQCQQ</sequence>
<dbReference type="RefSeq" id="XP_001454987.1">
    <property type="nucleotide sequence ID" value="XM_001454950.1"/>
</dbReference>
<dbReference type="PROSITE" id="PS50011">
    <property type="entry name" value="PROTEIN_KINASE_DOM"/>
    <property type="match status" value="1"/>
</dbReference>
<keyword evidence="1" id="KW-0723">Serine/threonine-protein kinase</keyword>
<dbReference type="GO" id="GO:0005524">
    <property type="term" value="F:ATP binding"/>
    <property type="evidence" value="ECO:0007669"/>
    <property type="project" value="UniProtKB-UniRule"/>
</dbReference>
<dbReference type="KEGG" id="ptm:GSPATT00021222001"/>
<evidence type="ECO:0000256" key="1">
    <source>
        <dbReference type="ARBA" id="ARBA00022527"/>
    </source>
</evidence>
<dbReference type="Pfam" id="PF00069">
    <property type="entry name" value="Pkinase"/>
    <property type="match status" value="1"/>
</dbReference>
<evidence type="ECO:0000256" key="3">
    <source>
        <dbReference type="ARBA" id="ARBA00022741"/>
    </source>
</evidence>
<evidence type="ECO:0000313" key="8">
    <source>
        <dbReference type="EMBL" id="CAK87590.1"/>
    </source>
</evidence>
<dbReference type="Gene3D" id="1.10.510.10">
    <property type="entry name" value="Transferase(Phosphotransferase) domain 1"/>
    <property type="match status" value="1"/>
</dbReference>
<evidence type="ECO:0000313" key="9">
    <source>
        <dbReference type="Proteomes" id="UP000000600"/>
    </source>
</evidence>
<dbReference type="PANTHER" id="PTHR24345">
    <property type="entry name" value="SERINE/THREONINE-PROTEIN KINASE PLK"/>
    <property type="match status" value="1"/>
</dbReference>
<dbReference type="eggNOG" id="KOG0575">
    <property type="taxonomic scope" value="Eukaryota"/>
</dbReference>
<keyword evidence="4" id="KW-0418">Kinase</keyword>
<dbReference type="STRING" id="5888.A0DX23"/>
<dbReference type="FunFam" id="3.30.200.20:FF:000042">
    <property type="entry name" value="Aurora kinase A"/>
    <property type="match status" value="1"/>
</dbReference>
<organism evidence="8 9">
    <name type="scientific">Paramecium tetraurelia</name>
    <dbReference type="NCBI Taxonomy" id="5888"/>
    <lineage>
        <taxon>Eukaryota</taxon>
        <taxon>Sar</taxon>
        <taxon>Alveolata</taxon>
        <taxon>Ciliophora</taxon>
        <taxon>Intramacronucleata</taxon>
        <taxon>Oligohymenophorea</taxon>
        <taxon>Peniculida</taxon>
        <taxon>Parameciidae</taxon>
        <taxon>Paramecium</taxon>
    </lineage>
</organism>
<dbReference type="PROSITE" id="PS00108">
    <property type="entry name" value="PROTEIN_KINASE_ST"/>
    <property type="match status" value="1"/>
</dbReference>
<dbReference type="GeneID" id="5040773"/>
<evidence type="ECO:0000256" key="6">
    <source>
        <dbReference type="PROSITE-ProRule" id="PRU10141"/>
    </source>
</evidence>
<dbReference type="HOGENOM" id="CLU_478581_0_0_1"/>
<dbReference type="InterPro" id="IPR000719">
    <property type="entry name" value="Prot_kinase_dom"/>
</dbReference>
<dbReference type="GO" id="GO:0005634">
    <property type="term" value="C:nucleus"/>
    <property type="evidence" value="ECO:0000318"/>
    <property type="project" value="GO_Central"/>
</dbReference>